<protein>
    <submittedName>
        <fullName evidence="1">Uncharacterized protein</fullName>
    </submittedName>
</protein>
<keyword evidence="2" id="KW-1185">Reference proteome</keyword>
<dbReference type="EMBL" id="CP001682">
    <property type="protein sequence ID" value="ACU94009.1"/>
    <property type="molecule type" value="Genomic_DNA"/>
</dbReference>
<accession>C7MM69</accession>
<dbReference type="AlphaFoldDB" id="C7MM69"/>
<organism evidence="1 2">
    <name type="scientific">Cryptobacterium curtum (strain ATCC 700683 / DSM 15641 / CCUG 43107 / 12-3)</name>
    <dbReference type="NCBI Taxonomy" id="469378"/>
    <lineage>
        <taxon>Bacteria</taxon>
        <taxon>Bacillati</taxon>
        <taxon>Actinomycetota</taxon>
        <taxon>Coriobacteriia</taxon>
        <taxon>Eggerthellales</taxon>
        <taxon>Eggerthellaceae</taxon>
        <taxon>Cryptobacterium</taxon>
    </lineage>
</organism>
<evidence type="ECO:0000313" key="1">
    <source>
        <dbReference type="EMBL" id="ACU94009.1"/>
    </source>
</evidence>
<dbReference type="OrthoDB" id="3199613at2"/>
<dbReference type="KEGG" id="ccu:Ccur_02820"/>
<sequence length="149" mass="16557">MPKTKTGKYHRWITPEGLAQIENWSAKGCLDKEIAHNLGIALGTLYEWKIKHAEIAEAIKTGRAESIVAIENTAFKLATGTVEEQTIVKVRDAEGSERVEMRKRRLKPDTAMLIFMLKNRAGYSDNPNAKPTESAPTIILGVKPKAIDD</sequence>
<dbReference type="RefSeq" id="WP_012802697.1">
    <property type="nucleotide sequence ID" value="NC_013170.1"/>
</dbReference>
<reference evidence="1 2" key="1">
    <citation type="journal article" date="2009" name="Stand. Genomic Sci.">
        <title>Complete genome sequence of Cryptobacterium curtum type strain (12-3).</title>
        <authorList>
            <person name="Mavrommatis K."/>
            <person name="Pukall R."/>
            <person name="Rohde C."/>
            <person name="Chen F."/>
            <person name="Sims D."/>
            <person name="Brettin T."/>
            <person name="Kuske C."/>
            <person name="Detter J.C."/>
            <person name="Han C."/>
            <person name="Lapidus A."/>
            <person name="Copeland A."/>
            <person name="Glavina Del Rio T."/>
            <person name="Nolan M."/>
            <person name="Lucas S."/>
            <person name="Tice H."/>
            <person name="Cheng J.F."/>
            <person name="Bruce D."/>
            <person name="Goodwin L."/>
            <person name="Pitluck S."/>
            <person name="Ovchinnikova G."/>
            <person name="Pati A."/>
            <person name="Ivanova N."/>
            <person name="Chen A."/>
            <person name="Palaniappan K."/>
            <person name="Chain P."/>
            <person name="D'haeseleer P."/>
            <person name="Goker M."/>
            <person name="Bristow J."/>
            <person name="Eisen J.A."/>
            <person name="Markowitz V."/>
            <person name="Hugenholtz P."/>
            <person name="Rohde M."/>
            <person name="Klenk H.P."/>
            <person name="Kyrpides N.C."/>
        </authorList>
    </citation>
    <scope>NUCLEOTIDE SEQUENCE [LARGE SCALE GENOMIC DNA]</scope>
    <source>
        <strain evidence="2">ATCC 700683 / DSM 15641 / 12-3</strain>
    </source>
</reference>
<dbReference type="HOGENOM" id="CLU_120879_0_0_11"/>
<gene>
    <name evidence="1" type="ordered locus">Ccur_02820</name>
</gene>
<dbReference type="STRING" id="469378.Ccur_02820"/>
<dbReference type="Proteomes" id="UP000000954">
    <property type="component" value="Chromosome"/>
</dbReference>
<dbReference type="eggNOG" id="COG2963">
    <property type="taxonomic scope" value="Bacteria"/>
</dbReference>
<name>C7MM69_CRYCD</name>
<evidence type="ECO:0000313" key="2">
    <source>
        <dbReference type="Proteomes" id="UP000000954"/>
    </source>
</evidence>
<proteinExistence type="predicted"/>